<dbReference type="EMBL" id="JBIRYO010000022">
    <property type="protein sequence ID" value="MFI2477163.1"/>
    <property type="molecule type" value="Genomic_DNA"/>
</dbReference>
<evidence type="ECO:0000313" key="7">
    <source>
        <dbReference type="EMBL" id="MFI2477163.1"/>
    </source>
</evidence>
<keyword evidence="5" id="KW-0560">Oxidoreductase</keyword>
<evidence type="ECO:0000256" key="3">
    <source>
        <dbReference type="ARBA" id="ARBA00022630"/>
    </source>
</evidence>
<dbReference type="Pfam" id="PF13450">
    <property type="entry name" value="NAD_binding_8"/>
    <property type="match status" value="1"/>
</dbReference>
<dbReference type="SUPFAM" id="SSF51905">
    <property type="entry name" value="FAD/NAD(P)-binding domain"/>
    <property type="match status" value="1"/>
</dbReference>
<organism evidence="7 8">
    <name type="scientific">Nocardia xishanensis</name>
    <dbReference type="NCBI Taxonomy" id="238964"/>
    <lineage>
        <taxon>Bacteria</taxon>
        <taxon>Bacillati</taxon>
        <taxon>Actinomycetota</taxon>
        <taxon>Actinomycetes</taxon>
        <taxon>Mycobacteriales</taxon>
        <taxon>Nocardiaceae</taxon>
        <taxon>Nocardia</taxon>
    </lineage>
</organism>
<evidence type="ECO:0000313" key="8">
    <source>
        <dbReference type="Proteomes" id="UP001611415"/>
    </source>
</evidence>
<name>A0ABW7X846_9NOCA</name>
<dbReference type="InterPro" id="IPR051473">
    <property type="entry name" value="P2Ox-like"/>
</dbReference>
<dbReference type="Gene3D" id="3.50.50.60">
    <property type="entry name" value="FAD/NAD(P)-binding domain"/>
    <property type="match status" value="2"/>
</dbReference>
<dbReference type="PANTHER" id="PTHR42784">
    <property type="entry name" value="PYRANOSE 2-OXIDASE"/>
    <property type="match status" value="1"/>
</dbReference>
<sequence>MRIEELAAVRDEELTADVCVVGSGPAGLTIAAELANSALRVLVLESGGRESSDAANALDDYDNVGARRAQPDRIAGDRILGGNSHSWSGRCALLDELDFRHRPWVPGSGWPIGPADLEPYLRRAACHIGIGHGSGFTDDGFWALAGRARPAEALDPRRLRPYFWQISRDPSDPFDCKRFGAHVESRSATDVLVIVGATATHLDTDTDGTHVETLQVAGADPRPRTVRARAVVLATGGIGNPRLLLASRRARPEGLGNRNDQVGRYLMDHRCGAVGALEPAAAEAITQRFGKYVVKTPYGRHTFVHGVALAPDIQAREGLLNCALWLQEVPAADDPWDSVKQLLRGRGDRHDARVALANSGLLLAGARRRLIQHTGLPHKLDRIELRCMVEQAPNRDSRVTLTDRADRLGMPTARVDWRVHDQEDVTVRRAAALAVAEFARLGFAAPTLFDWAAPDSALPLELTDWAHPTGTTRMSADPRDGVVDADCLVHGMDNLFVAGSSVFPTTGHANPTLTIVALAVRLADHLRTKVGTAD</sequence>
<keyword evidence="8" id="KW-1185">Reference proteome</keyword>
<proteinExistence type="inferred from homology"/>
<feature type="domain" description="Glucose-methanol-choline oxidoreductase C-terminal" evidence="6">
    <location>
        <begin position="393"/>
        <end position="519"/>
    </location>
</feature>
<dbReference type="InterPro" id="IPR007867">
    <property type="entry name" value="GMC_OxRtase_C"/>
</dbReference>
<evidence type="ECO:0000256" key="4">
    <source>
        <dbReference type="ARBA" id="ARBA00022827"/>
    </source>
</evidence>
<evidence type="ECO:0000259" key="6">
    <source>
        <dbReference type="Pfam" id="PF05199"/>
    </source>
</evidence>
<gene>
    <name evidence="7" type="ORF">ACH49W_27615</name>
</gene>
<keyword evidence="4" id="KW-0274">FAD</keyword>
<evidence type="ECO:0000256" key="5">
    <source>
        <dbReference type="ARBA" id="ARBA00023002"/>
    </source>
</evidence>
<dbReference type="InterPro" id="IPR036188">
    <property type="entry name" value="FAD/NAD-bd_sf"/>
</dbReference>
<dbReference type="Proteomes" id="UP001611415">
    <property type="component" value="Unassembled WGS sequence"/>
</dbReference>
<evidence type="ECO:0000256" key="2">
    <source>
        <dbReference type="ARBA" id="ARBA00010790"/>
    </source>
</evidence>
<comment type="caution">
    <text evidence="7">The sequence shown here is derived from an EMBL/GenBank/DDBJ whole genome shotgun (WGS) entry which is preliminary data.</text>
</comment>
<dbReference type="RefSeq" id="WP_397094502.1">
    <property type="nucleotide sequence ID" value="NZ_JBIRYO010000022.1"/>
</dbReference>
<dbReference type="PANTHER" id="PTHR42784:SF1">
    <property type="entry name" value="PYRANOSE 2-OXIDASE"/>
    <property type="match status" value="1"/>
</dbReference>
<accession>A0ABW7X846</accession>
<keyword evidence="3" id="KW-0285">Flavoprotein</keyword>
<protein>
    <submittedName>
        <fullName evidence="7">GMC oxidoreductase</fullName>
    </submittedName>
</protein>
<evidence type="ECO:0000256" key="1">
    <source>
        <dbReference type="ARBA" id="ARBA00001974"/>
    </source>
</evidence>
<comment type="similarity">
    <text evidence="2">Belongs to the GMC oxidoreductase family.</text>
</comment>
<comment type="cofactor">
    <cofactor evidence="1">
        <name>FAD</name>
        <dbReference type="ChEBI" id="CHEBI:57692"/>
    </cofactor>
</comment>
<dbReference type="Pfam" id="PF05199">
    <property type="entry name" value="GMC_oxred_C"/>
    <property type="match status" value="1"/>
</dbReference>
<reference evidence="7 8" key="1">
    <citation type="submission" date="2024-10" db="EMBL/GenBank/DDBJ databases">
        <title>The Natural Products Discovery Center: Release of the First 8490 Sequenced Strains for Exploring Actinobacteria Biosynthetic Diversity.</title>
        <authorList>
            <person name="Kalkreuter E."/>
            <person name="Kautsar S.A."/>
            <person name="Yang D."/>
            <person name="Bader C.D."/>
            <person name="Teijaro C.N."/>
            <person name="Fluegel L."/>
            <person name="Davis C.M."/>
            <person name="Simpson J.R."/>
            <person name="Lauterbach L."/>
            <person name="Steele A.D."/>
            <person name="Gui C."/>
            <person name="Meng S."/>
            <person name="Li G."/>
            <person name="Viehrig K."/>
            <person name="Ye F."/>
            <person name="Su P."/>
            <person name="Kiefer A.F."/>
            <person name="Nichols A."/>
            <person name="Cepeda A.J."/>
            <person name="Yan W."/>
            <person name="Fan B."/>
            <person name="Jiang Y."/>
            <person name="Adhikari A."/>
            <person name="Zheng C.-J."/>
            <person name="Schuster L."/>
            <person name="Cowan T.M."/>
            <person name="Smanski M.J."/>
            <person name="Chevrette M.G."/>
            <person name="De Carvalho L.P.S."/>
            <person name="Shen B."/>
        </authorList>
    </citation>
    <scope>NUCLEOTIDE SEQUENCE [LARGE SCALE GENOMIC DNA]</scope>
    <source>
        <strain evidence="7 8">NPDC019275</strain>
    </source>
</reference>